<dbReference type="GO" id="GO:0004713">
    <property type="term" value="F:protein tyrosine kinase activity"/>
    <property type="evidence" value="ECO:0007669"/>
    <property type="project" value="TreeGrafter"/>
</dbReference>
<organism evidence="10 11">
    <name type="scientific">Aquabacterium lacunae</name>
    <dbReference type="NCBI Taxonomy" id="2528630"/>
    <lineage>
        <taxon>Bacteria</taxon>
        <taxon>Pseudomonadati</taxon>
        <taxon>Pseudomonadota</taxon>
        <taxon>Betaproteobacteria</taxon>
        <taxon>Burkholderiales</taxon>
        <taxon>Aquabacterium</taxon>
    </lineage>
</organism>
<keyword evidence="3 7" id="KW-0812">Transmembrane</keyword>
<evidence type="ECO:0000256" key="6">
    <source>
        <dbReference type="SAM" id="Coils"/>
    </source>
</evidence>
<evidence type="ECO:0000256" key="7">
    <source>
        <dbReference type="SAM" id="Phobius"/>
    </source>
</evidence>
<dbReference type="EMBL" id="SIXI01000004">
    <property type="protein sequence ID" value="TBO30250.1"/>
    <property type="molecule type" value="Genomic_DNA"/>
</dbReference>
<feature type="coiled-coil region" evidence="6">
    <location>
        <begin position="284"/>
        <end position="388"/>
    </location>
</feature>
<evidence type="ECO:0000256" key="3">
    <source>
        <dbReference type="ARBA" id="ARBA00022692"/>
    </source>
</evidence>
<feature type="transmembrane region" description="Helical" evidence="7">
    <location>
        <begin position="487"/>
        <end position="510"/>
    </location>
</feature>
<dbReference type="AlphaFoldDB" id="A0A4V2JFK2"/>
<dbReference type="InterPro" id="IPR003856">
    <property type="entry name" value="LPS_length_determ_N"/>
</dbReference>
<evidence type="ECO:0000313" key="11">
    <source>
        <dbReference type="Proteomes" id="UP000292120"/>
    </source>
</evidence>
<feature type="transmembrane region" description="Helical" evidence="7">
    <location>
        <begin position="20"/>
        <end position="39"/>
    </location>
</feature>
<keyword evidence="4 7" id="KW-1133">Transmembrane helix</keyword>
<comment type="caution">
    <text evidence="10">The sequence shown here is derived from an EMBL/GenBank/DDBJ whole genome shotgun (WGS) entry which is preliminary data.</text>
</comment>
<feature type="coiled-coil region" evidence="6">
    <location>
        <begin position="168"/>
        <end position="243"/>
    </location>
</feature>
<dbReference type="RefSeq" id="WP_130968242.1">
    <property type="nucleotide sequence ID" value="NZ_SIXI01000004.1"/>
</dbReference>
<dbReference type="OrthoDB" id="9795292at2"/>
<name>A0A4V2JFK2_9BURK</name>
<comment type="subcellular location">
    <subcellularLocation>
        <location evidence="1">Cell membrane</location>
        <topology evidence="1">Multi-pass membrane protein</topology>
    </subcellularLocation>
</comment>
<accession>A0A4V2JFK2</accession>
<evidence type="ECO:0000256" key="4">
    <source>
        <dbReference type="ARBA" id="ARBA00022989"/>
    </source>
</evidence>
<evidence type="ECO:0000259" key="8">
    <source>
        <dbReference type="Pfam" id="PF02706"/>
    </source>
</evidence>
<gene>
    <name evidence="10" type="ORF">EYS42_11185</name>
</gene>
<dbReference type="Proteomes" id="UP000292120">
    <property type="component" value="Unassembled WGS sequence"/>
</dbReference>
<dbReference type="InterPro" id="IPR050445">
    <property type="entry name" value="Bact_polysacc_biosynth/exp"/>
</dbReference>
<dbReference type="PANTHER" id="PTHR32309">
    <property type="entry name" value="TYROSINE-PROTEIN KINASE"/>
    <property type="match status" value="1"/>
</dbReference>
<dbReference type="GO" id="GO:0005886">
    <property type="term" value="C:plasma membrane"/>
    <property type="evidence" value="ECO:0007669"/>
    <property type="project" value="UniProtKB-SubCell"/>
</dbReference>
<keyword evidence="2" id="KW-1003">Cell membrane</keyword>
<protein>
    <submittedName>
        <fullName evidence="10">Chain length-determining protein</fullName>
    </submittedName>
</protein>
<dbReference type="NCBIfam" id="TIGR03007">
    <property type="entry name" value="pepcterm_ChnLen"/>
    <property type="match status" value="1"/>
</dbReference>
<keyword evidence="5 7" id="KW-0472">Membrane</keyword>
<evidence type="ECO:0000313" key="10">
    <source>
        <dbReference type="EMBL" id="TBO30250.1"/>
    </source>
</evidence>
<dbReference type="InterPro" id="IPR014345">
    <property type="entry name" value="XrtA_polysacc_chain"/>
</dbReference>
<evidence type="ECO:0000256" key="5">
    <source>
        <dbReference type="ARBA" id="ARBA00023136"/>
    </source>
</evidence>
<feature type="transmembrane region" description="Helical" evidence="7">
    <location>
        <begin position="426"/>
        <end position="446"/>
    </location>
</feature>
<proteinExistence type="predicted"/>
<dbReference type="Pfam" id="PF13807">
    <property type="entry name" value="GNVR"/>
    <property type="match status" value="1"/>
</dbReference>
<keyword evidence="11" id="KW-1185">Reference proteome</keyword>
<reference evidence="10 11" key="1">
    <citation type="submission" date="2019-02" db="EMBL/GenBank/DDBJ databases">
        <title>Aquabacterium sp. strain KMB7.</title>
        <authorList>
            <person name="Chen W.-M."/>
        </authorList>
    </citation>
    <scope>NUCLEOTIDE SEQUENCE [LARGE SCALE GENOMIC DNA]</scope>
    <source>
        <strain evidence="10 11">KMB7</strain>
    </source>
</reference>
<evidence type="ECO:0000256" key="2">
    <source>
        <dbReference type="ARBA" id="ARBA00022475"/>
    </source>
</evidence>
<dbReference type="InterPro" id="IPR032807">
    <property type="entry name" value="GNVR"/>
</dbReference>
<keyword evidence="6" id="KW-0175">Coiled coil</keyword>
<feature type="domain" description="Polysaccharide chain length determinant N-terminal" evidence="8">
    <location>
        <begin position="12"/>
        <end position="94"/>
    </location>
</feature>
<dbReference type="PANTHER" id="PTHR32309:SF13">
    <property type="entry name" value="FERRIC ENTEROBACTIN TRANSPORT PROTEIN FEPE"/>
    <property type="match status" value="1"/>
</dbReference>
<dbReference type="Pfam" id="PF02706">
    <property type="entry name" value="Wzz"/>
    <property type="match status" value="1"/>
</dbReference>
<feature type="domain" description="Tyrosine-protein kinase G-rich" evidence="9">
    <location>
        <begin position="365"/>
        <end position="445"/>
    </location>
</feature>
<evidence type="ECO:0000256" key="1">
    <source>
        <dbReference type="ARBA" id="ARBA00004651"/>
    </source>
</evidence>
<sequence length="516" mass="57566">MDELIKQLSTVARGMWMYRRVAMAVAWVVALAMAAFVFLMQDRYEASARVHVDTESILRPLMSGLAVQPNVEQQVQMLSRTLISRPTIERLIRNADLDLSIKTKAERDALIDQVTKEIQVRTTGRDNLYTLSYRDTSPERAQRVVQALVTIFVESSLGASRTDTDSARRFLDEQIKSYENKLSEAETRLKEFKLRNIELQGETDSAGQIAQLTAQLSEASLQLREAESAREAARRQIDQARGALTRVSDGGSSIATPEIDSRLDAQKRQLDALLQRFTEQHPDVLNTRRLIKELEDQKKREQEEKRVAAAKQPSALLESSPALQELSRTMATAEVQVAGLRARVGEYNARLAQAQARLKLAPQLETELAQLNRDYEIHQKNYNDLVSRRESANLSSELETASNVADFRVIDPPRAGNKPAAPNRALLMPGALIVGLAAGMGVAFLLSQIRPVFFDAASLRQVSGMPLLGVVSLVVNDARRRIERRSLFRFLLALAALVILFVGLVAYLVFRTGFSG</sequence>
<evidence type="ECO:0000259" key="9">
    <source>
        <dbReference type="Pfam" id="PF13807"/>
    </source>
</evidence>